<dbReference type="AlphaFoldDB" id="A0A1E5SHS0"/>
<gene>
    <name evidence="1" type="ORF">A8C32_05535</name>
</gene>
<protein>
    <submittedName>
        <fullName evidence="1">Uncharacterized protein</fullName>
    </submittedName>
</protein>
<evidence type="ECO:0000313" key="2">
    <source>
        <dbReference type="Proteomes" id="UP000095713"/>
    </source>
</evidence>
<name>A0A1E5SHS0_9FLAO</name>
<accession>A0A1E5SHS0</accession>
<organism evidence="1 2">
    <name type="scientific">Flavivirga aquatica</name>
    <dbReference type="NCBI Taxonomy" id="1849968"/>
    <lineage>
        <taxon>Bacteria</taxon>
        <taxon>Pseudomonadati</taxon>
        <taxon>Bacteroidota</taxon>
        <taxon>Flavobacteriia</taxon>
        <taxon>Flavobacteriales</taxon>
        <taxon>Flavobacteriaceae</taxon>
        <taxon>Flavivirga</taxon>
    </lineage>
</organism>
<dbReference type="Proteomes" id="UP000095713">
    <property type="component" value="Unassembled WGS sequence"/>
</dbReference>
<reference evidence="1 2" key="1">
    <citation type="submission" date="2016-05" db="EMBL/GenBank/DDBJ databases">
        <title>Draft Genome Sequence of Algibacter sp. Strain SK-16 Isolated from the Surface Water of Aburatsubo Inlet.</title>
        <authorList>
            <person name="Wong S.-K."/>
            <person name="Yoshizawa S."/>
            <person name="Nakajima Y."/>
            <person name="Ogura Y."/>
            <person name="Tetsuya H."/>
            <person name="Hamasaki K."/>
        </authorList>
    </citation>
    <scope>NUCLEOTIDE SEQUENCE [LARGE SCALE GENOMIC DNA]</scope>
    <source>
        <strain evidence="1 2">SK-16</strain>
    </source>
</reference>
<keyword evidence="2" id="KW-1185">Reference proteome</keyword>
<evidence type="ECO:0000313" key="1">
    <source>
        <dbReference type="EMBL" id="OEJ98662.1"/>
    </source>
</evidence>
<comment type="caution">
    <text evidence="1">The sequence shown here is derived from an EMBL/GenBank/DDBJ whole genome shotgun (WGS) entry which is preliminary data.</text>
</comment>
<sequence>MALSQPVSTPSIRIDNTLIKDKITCLGSEDGISYFLSIKRKCKDCIKKSFSVRVNKYYKLIYKKDTMRLKLLFDSHSPYRFKIDKLLFQKGDFIIDLKGCNKVLKSNHNSILIRELPYDCKTYIKED</sequence>
<proteinExistence type="predicted"/>
<dbReference type="EMBL" id="MDJD01000054">
    <property type="protein sequence ID" value="OEJ98662.1"/>
    <property type="molecule type" value="Genomic_DNA"/>
</dbReference>